<feature type="domain" description="Acyl-CoA dehydrogenase/oxidase N-terminal" evidence="8">
    <location>
        <begin position="7"/>
        <end position="115"/>
    </location>
</feature>
<dbReference type="RefSeq" id="WP_179825088.1">
    <property type="nucleotide sequence ID" value="NZ_JACCCO010000002.1"/>
</dbReference>
<dbReference type="PANTHER" id="PTHR43884:SF20">
    <property type="entry name" value="ACYL-COA DEHYDROGENASE FADE28"/>
    <property type="match status" value="1"/>
</dbReference>
<evidence type="ECO:0000256" key="5">
    <source>
        <dbReference type="ARBA" id="ARBA00023002"/>
    </source>
</evidence>
<keyword evidence="6" id="KW-0472">Membrane</keyword>
<dbReference type="AlphaFoldDB" id="A0A852UYF4"/>
<dbReference type="InterPro" id="IPR037069">
    <property type="entry name" value="AcylCoA_DH/ox_N_sf"/>
</dbReference>
<accession>A0A852UYF4</accession>
<feature type="domain" description="Acyl-CoA dehydrogenase/oxidase C-terminal" evidence="7">
    <location>
        <begin position="247"/>
        <end position="376"/>
    </location>
</feature>
<dbReference type="InterPro" id="IPR046373">
    <property type="entry name" value="Acyl-CoA_Oxase/DH_mid-dom_sf"/>
</dbReference>
<name>A0A852UYF4_9ACTN</name>
<keyword evidence="6" id="KW-1133">Transmembrane helix</keyword>
<dbReference type="InterPro" id="IPR009100">
    <property type="entry name" value="AcylCoA_DH/oxidase_NM_dom_sf"/>
</dbReference>
<gene>
    <name evidence="9" type="ORF">HDA43_004673</name>
</gene>
<protein>
    <recommendedName>
        <fullName evidence="11">Acyl-CoA dehydrogenase</fullName>
    </recommendedName>
</protein>
<dbReference type="InterPro" id="IPR009075">
    <property type="entry name" value="AcylCo_DH/oxidase_C"/>
</dbReference>
<dbReference type="Gene3D" id="1.20.140.10">
    <property type="entry name" value="Butyryl-CoA Dehydrogenase, subunit A, domain 3"/>
    <property type="match status" value="1"/>
</dbReference>
<evidence type="ECO:0000256" key="3">
    <source>
        <dbReference type="ARBA" id="ARBA00022630"/>
    </source>
</evidence>
<dbReference type="SUPFAM" id="SSF56645">
    <property type="entry name" value="Acyl-CoA dehydrogenase NM domain-like"/>
    <property type="match status" value="1"/>
</dbReference>
<dbReference type="GO" id="GO:0003995">
    <property type="term" value="F:acyl-CoA dehydrogenase activity"/>
    <property type="evidence" value="ECO:0007669"/>
    <property type="project" value="TreeGrafter"/>
</dbReference>
<organism evidence="9 10">
    <name type="scientific">Streptosporangium sandarakinum</name>
    <dbReference type="NCBI Taxonomy" id="1260955"/>
    <lineage>
        <taxon>Bacteria</taxon>
        <taxon>Bacillati</taxon>
        <taxon>Actinomycetota</taxon>
        <taxon>Actinomycetes</taxon>
        <taxon>Streptosporangiales</taxon>
        <taxon>Streptosporangiaceae</taxon>
        <taxon>Streptosporangium</taxon>
    </lineage>
</organism>
<evidence type="ECO:0000259" key="8">
    <source>
        <dbReference type="Pfam" id="PF02771"/>
    </source>
</evidence>
<dbReference type="InterPro" id="IPR036250">
    <property type="entry name" value="AcylCo_DH-like_C"/>
</dbReference>
<keyword evidence="4" id="KW-0274">FAD</keyword>
<dbReference type="PANTHER" id="PTHR43884">
    <property type="entry name" value="ACYL-COA DEHYDROGENASE"/>
    <property type="match status" value="1"/>
</dbReference>
<sequence>MDFTLDETQSELRALAADLLGREAATERIEAHEAGGAPYDVGLWRSLAQAGLLGACLPEEAGGAGLGPVEMAVLLREAGAHVAPAPLLASLVTALTVARHGSPEQRAALAPLAEGRAVLTAALRGPGRDLGAAPAVTARLAGEPDPAGDPGAAPAVTARPGGDGWVLTGRAGIVPYAAQVSAILVPAATEEGVGLFLVAPESADLRPVRVSTGEPTATLTLRDSPGEPVGAPDGRAAEGLRLLALAGIVAVASGVLAGALALTTEHVRNRRQFGRALAEFQAVTVQIADVYIAARTLDVAMWSGVWRLAEGMDAEADTDLSVAALTVTDAALAALHTCQHLHGGIGLDVAYPLHRHFAWGKHHAHLLGGVEARLDAIGALLR</sequence>
<keyword evidence="5" id="KW-0560">Oxidoreductase</keyword>
<proteinExistence type="inferred from homology"/>
<dbReference type="SUPFAM" id="SSF47203">
    <property type="entry name" value="Acyl-CoA dehydrogenase C-terminal domain-like"/>
    <property type="match status" value="1"/>
</dbReference>
<dbReference type="Proteomes" id="UP000576393">
    <property type="component" value="Unassembled WGS sequence"/>
</dbReference>
<dbReference type="Gene3D" id="2.40.110.10">
    <property type="entry name" value="Butyryl-CoA Dehydrogenase, subunit A, domain 2"/>
    <property type="match status" value="1"/>
</dbReference>
<dbReference type="EMBL" id="JACCCO010000002">
    <property type="protein sequence ID" value="NYF42472.1"/>
    <property type="molecule type" value="Genomic_DNA"/>
</dbReference>
<evidence type="ECO:0000256" key="2">
    <source>
        <dbReference type="ARBA" id="ARBA00009347"/>
    </source>
</evidence>
<dbReference type="GO" id="GO:0050660">
    <property type="term" value="F:flavin adenine dinucleotide binding"/>
    <property type="evidence" value="ECO:0007669"/>
    <property type="project" value="InterPro"/>
</dbReference>
<evidence type="ECO:0000313" key="10">
    <source>
        <dbReference type="Proteomes" id="UP000576393"/>
    </source>
</evidence>
<evidence type="ECO:0000256" key="4">
    <source>
        <dbReference type="ARBA" id="ARBA00022827"/>
    </source>
</evidence>
<keyword evidence="6" id="KW-0812">Transmembrane</keyword>
<keyword evidence="3" id="KW-0285">Flavoprotein</keyword>
<evidence type="ECO:0000313" key="9">
    <source>
        <dbReference type="EMBL" id="NYF42472.1"/>
    </source>
</evidence>
<evidence type="ECO:0000256" key="6">
    <source>
        <dbReference type="SAM" id="Phobius"/>
    </source>
</evidence>
<evidence type="ECO:0008006" key="11">
    <source>
        <dbReference type="Google" id="ProtNLM"/>
    </source>
</evidence>
<dbReference type="InterPro" id="IPR013786">
    <property type="entry name" value="AcylCoA_DH/ox_N"/>
</dbReference>
<comment type="similarity">
    <text evidence="2">Belongs to the acyl-CoA dehydrogenase family.</text>
</comment>
<dbReference type="Pfam" id="PF02771">
    <property type="entry name" value="Acyl-CoA_dh_N"/>
    <property type="match status" value="1"/>
</dbReference>
<evidence type="ECO:0000259" key="7">
    <source>
        <dbReference type="Pfam" id="PF00441"/>
    </source>
</evidence>
<evidence type="ECO:0000256" key="1">
    <source>
        <dbReference type="ARBA" id="ARBA00001974"/>
    </source>
</evidence>
<reference evidence="9 10" key="1">
    <citation type="submission" date="2020-07" db="EMBL/GenBank/DDBJ databases">
        <title>Sequencing the genomes of 1000 actinobacteria strains.</title>
        <authorList>
            <person name="Klenk H.-P."/>
        </authorList>
    </citation>
    <scope>NUCLEOTIDE SEQUENCE [LARGE SCALE GENOMIC DNA]</scope>
    <source>
        <strain evidence="9 10">DSM 45763</strain>
    </source>
</reference>
<keyword evidence="10" id="KW-1185">Reference proteome</keyword>
<feature type="transmembrane region" description="Helical" evidence="6">
    <location>
        <begin position="242"/>
        <end position="262"/>
    </location>
</feature>
<comment type="cofactor">
    <cofactor evidence="1">
        <name>FAD</name>
        <dbReference type="ChEBI" id="CHEBI:57692"/>
    </cofactor>
</comment>
<comment type="caution">
    <text evidence="9">The sequence shown here is derived from an EMBL/GenBank/DDBJ whole genome shotgun (WGS) entry which is preliminary data.</text>
</comment>
<dbReference type="Pfam" id="PF00441">
    <property type="entry name" value="Acyl-CoA_dh_1"/>
    <property type="match status" value="1"/>
</dbReference>
<dbReference type="Gene3D" id="1.10.540.10">
    <property type="entry name" value="Acyl-CoA dehydrogenase/oxidase, N-terminal domain"/>
    <property type="match status" value="1"/>
</dbReference>